<dbReference type="PRINTS" id="PR00320">
    <property type="entry name" value="GPROTEINBRPT"/>
</dbReference>
<dbReference type="OrthoDB" id="60955at2759"/>
<evidence type="ECO:0000256" key="7">
    <source>
        <dbReference type="SAM" id="MobiDB-lite"/>
    </source>
</evidence>
<keyword evidence="1 6" id="KW-0853">WD repeat</keyword>
<dbReference type="InterPro" id="IPR036322">
    <property type="entry name" value="WD40_repeat_dom_sf"/>
</dbReference>
<dbReference type="InterPro" id="IPR020472">
    <property type="entry name" value="WD40_PAC1"/>
</dbReference>
<protein>
    <submittedName>
        <fullName evidence="8">WD40-repeat-containing domain protein</fullName>
    </submittedName>
</protein>
<dbReference type="SMART" id="SM00320">
    <property type="entry name" value="WD40"/>
    <property type="match status" value="5"/>
</dbReference>
<reference evidence="9" key="1">
    <citation type="journal article" date="2018" name="Nat. Microbiol.">
        <title>Leveraging single-cell genomics to expand the fungal tree of life.</title>
        <authorList>
            <person name="Ahrendt S.R."/>
            <person name="Quandt C.A."/>
            <person name="Ciobanu D."/>
            <person name="Clum A."/>
            <person name="Salamov A."/>
            <person name="Andreopoulos B."/>
            <person name="Cheng J.F."/>
            <person name="Woyke T."/>
            <person name="Pelin A."/>
            <person name="Henrissat B."/>
            <person name="Reynolds N.K."/>
            <person name="Benny G.L."/>
            <person name="Smith M.E."/>
            <person name="James T.Y."/>
            <person name="Grigoriev I.V."/>
        </authorList>
    </citation>
    <scope>NUCLEOTIDE SEQUENCE [LARGE SCALE GENOMIC DNA]</scope>
</reference>
<evidence type="ECO:0000313" key="9">
    <source>
        <dbReference type="Proteomes" id="UP000269721"/>
    </source>
</evidence>
<dbReference type="GO" id="GO:0016239">
    <property type="term" value="P:positive regulation of macroautophagy"/>
    <property type="evidence" value="ECO:0007669"/>
    <property type="project" value="TreeGrafter"/>
</dbReference>
<feature type="repeat" description="WD" evidence="6">
    <location>
        <begin position="221"/>
        <end position="262"/>
    </location>
</feature>
<dbReference type="PROSITE" id="PS50082">
    <property type="entry name" value="WD_REPEATS_2"/>
    <property type="match status" value="2"/>
</dbReference>
<dbReference type="InterPro" id="IPR001680">
    <property type="entry name" value="WD40_rpt"/>
</dbReference>
<evidence type="ECO:0000313" key="8">
    <source>
        <dbReference type="EMBL" id="RKO86430.1"/>
    </source>
</evidence>
<feature type="repeat" description="WD" evidence="6">
    <location>
        <begin position="133"/>
        <end position="175"/>
    </location>
</feature>
<evidence type="ECO:0000256" key="5">
    <source>
        <dbReference type="ARBA" id="ARBA00022833"/>
    </source>
</evidence>
<name>A0A4P9W6R8_9FUNG</name>
<feature type="compositionally biased region" description="Low complexity" evidence="7">
    <location>
        <begin position="373"/>
        <end position="388"/>
    </location>
</feature>
<dbReference type="GO" id="GO:0061700">
    <property type="term" value="C:GATOR2 complex"/>
    <property type="evidence" value="ECO:0007669"/>
    <property type="project" value="TreeGrafter"/>
</dbReference>
<dbReference type="GO" id="GO:0008270">
    <property type="term" value="F:zinc ion binding"/>
    <property type="evidence" value="ECO:0007669"/>
    <property type="project" value="UniProtKB-KW"/>
</dbReference>
<dbReference type="InterPro" id="IPR015943">
    <property type="entry name" value="WD40/YVTN_repeat-like_dom_sf"/>
</dbReference>
<dbReference type="AlphaFoldDB" id="A0A4P9W6R8"/>
<dbReference type="EMBL" id="KZ998201">
    <property type="protein sequence ID" value="RKO86430.1"/>
    <property type="molecule type" value="Genomic_DNA"/>
</dbReference>
<sequence>MLPPAHLDSRFGPSQDIRAMRAAIPDSAADPHSAVQLRFNGALNAVSASPDRDQVVVAGREVLKILSVTDSEVKETLNLRIGVNAKQNLNCSSNDVKWGGSFARYTIATAATNGAVVIWDLNRAGQQKMERVITEHSRAVNRICFNPAEASILLSASQDGTMKLWDLRAKNVARHTFEGKAESVRDVQFSPGNPFEFAAAFENGNIQKWDIRNPLQFERKWSAHNGLALTVDWHADSRLVASGGRDRQIKVWDMKSDSRKPVHTIQTMAPVARVSWRPGPGHEAQIASCALLNDFRIHVWDLGRVFVPLVAVDVHESVATDRLFVRTDMRGPATYRPINLLSTTALGWSIHGDLSFAIDERRRDEGASGWGSPGTATTPVAPAPAEID</sequence>
<dbReference type="PANTHER" id="PTHR46200:SF1">
    <property type="entry name" value="GATOR COMPLEX PROTEIN WDR24"/>
    <property type="match status" value="1"/>
</dbReference>
<accession>A0A4P9W6R8</accession>
<evidence type="ECO:0000256" key="6">
    <source>
        <dbReference type="PROSITE-ProRule" id="PRU00221"/>
    </source>
</evidence>
<dbReference type="GO" id="GO:1904263">
    <property type="term" value="P:positive regulation of TORC1 signaling"/>
    <property type="evidence" value="ECO:0007669"/>
    <property type="project" value="TreeGrafter"/>
</dbReference>
<keyword evidence="5" id="KW-0862">Zinc</keyword>
<dbReference type="InterPro" id="IPR019775">
    <property type="entry name" value="WD40_repeat_CS"/>
</dbReference>
<dbReference type="InterPro" id="IPR037590">
    <property type="entry name" value="WDR24"/>
</dbReference>
<evidence type="ECO:0000256" key="3">
    <source>
        <dbReference type="ARBA" id="ARBA00022737"/>
    </source>
</evidence>
<organism evidence="8 9">
    <name type="scientific">Blyttiomyces helicus</name>
    <dbReference type="NCBI Taxonomy" id="388810"/>
    <lineage>
        <taxon>Eukaryota</taxon>
        <taxon>Fungi</taxon>
        <taxon>Fungi incertae sedis</taxon>
        <taxon>Chytridiomycota</taxon>
        <taxon>Chytridiomycota incertae sedis</taxon>
        <taxon>Chytridiomycetes</taxon>
        <taxon>Chytridiomycetes incertae sedis</taxon>
        <taxon>Blyttiomyces</taxon>
    </lineage>
</organism>
<proteinExistence type="predicted"/>
<dbReference type="Gene3D" id="2.130.10.10">
    <property type="entry name" value="YVTN repeat-like/Quinoprotein amine dehydrogenase"/>
    <property type="match status" value="2"/>
</dbReference>
<dbReference type="GO" id="GO:0005774">
    <property type="term" value="C:vacuolar membrane"/>
    <property type="evidence" value="ECO:0007669"/>
    <property type="project" value="TreeGrafter"/>
</dbReference>
<keyword evidence="3" id="KW-0677">Repeat</keyword>
<evidence type="ECO:0000256" key="2">
    <source>
        <dbReference type="ARBA" id="ARBA00022723"/>
    </source>
</evidence>
<dbReference type="PANTHER" id="PTHR46200">
    <property type="entry name" value="GATOR COMPLEX PROTEIN WDR24"/>
    <property type="match status" value="1"/>
</dbReference>
<keyword evidence="4" id="KW-0863">Zinc-finger</keyword>
<dbReference type="Proteomes" id="UP000269721">
    <property type="component" value="Unassembled WGS sequence"/>
</dbReference>
<keyword evidence="2" id="KW-0479">Metal-binding</keyword>
<evidence type="ECO:0000256" key="4">
    <source>
        <dbReference type="ARBA" id="ARBA00022771"/>
    </source>
</evidence>
<dbReference type="PROSITE" id="PS50294">
    <property type="entry name" value="WD_REPEATS_REGION"/>
    <property type="match status" value="2"/>
</dbReference>
<evidence type="ECO:0000256" key="1">
    <source>
        <dbReference type="ARBA" id="ARBA00022574"/>
    </source>
</evidence>
<dbReference type="SUPFAM" id="SSF50978">
    <property type="entry name" value="WD40 repeat-like"/>
    <property type="match status" value="1"/>
</dbReference>
<gene>
    <name evidence="8" type="ORF">BDK51DRAFT_30120</name>
</gene>
<dbReference type="GO" id="GO:0005829">
    <property type="term" value="C:cytosol"/>
    <property type="evidence" value="ECO:0007669"/>
    <property type="project" value="TreeGrafter"/>
</dbReference>
<feature type="region of interest" description="Disordered" evidence="7">
    <location>
        <begin position="364"/>
        <end position="388"/>
    </location>
</feature>
<keyword evidence="9" id="KW-1185">Reference proteome</keyword>
<dbReference type="Pfam" id="PF00400">
    <property type="entry name" value="WD40"/>
    <property type="match status" value="3"/>
</dbReference>
<feature type="non-terminal residue" evidence="8">
    <location>
        <position position="388"/>
    </location>
</feature>
<dbReference type="PROSITE" id="PS00678">
    <property type="entry name" value="WD_REPEATS_1"/>
    <property type="match status" value="2"/>
</dbReference>